<proteinExistence type="inferred from homology"/>
<reference evidence="7 8" key="1">
    <citation type="journal article" date="2007" name="Nat. Biotechnol.">
        <title>Complete genome sequence of the myxobacterium Sorangium cellulosum.</title>
        <authorList>
            <person name="Schneiker S."/>
            <person name="Perlova O."/>
            <person name="Kaiser O."/>
            <person name="Gerth K."/>
            <person name="Alici A."/>
            <person name="Altmeyer M.O."/>
            <person name="Bartels D."/>
            <person name="Bekel T."/>
            <person name="Beyer S."/>
            <person name="Bode E."/>
            <person name="Bode H.B."/>
            <person name="Bolten C.J."/>
            <person name="Choudhuri J.V."/>
            <person name="Doss S."/>
            <person name="Elnakady Y.A."/>
            <person name="Frank B."/>
            <person name="Gaigalat L."/>
            <person name="Goesmann A."/>
            <person name="Groeger C."/>
            <person name="Gross F."/>
            <person name="Jelsbak L."/>
            <person name="Jelsbak L."/>
            <person name="Kalinowski J."/>
            <person name="Kegler C."/>
            <person name="Knauber T."/>
            <person name="Konietzny S."/>
            <person name="Kopp M."/>
            <person name="Krause L."/>
            <person name="Krug D."/>
            <person name="Linke B."/>
            <person name="Mahmud T."/>
            <person name="Martinez-Arias R."/>
            <person name="McHardy A.C."/>
            <person name="Merai M."/>
            <person name="Meyer F."/>
            <person name="Mormann S."/>
            <person name="Munoz-Dorado J."/>
            <person name="Perez J."/>
            <person name="Pradella S."/>
            <person name="Rachid S."/>
            <person name="Raddatz G."/>
            <person name="Rosenau F."/>
            <person name="Rueckert C."/>
            <person name="Sasse F."/>
            <person name="Scharfe M."/>
            <person name="Schuster S.C."/>
            <person name="Suen G."/>
            <person name="Treuner-Lange A."/>
            <person name="Velicer G.J."/>
            <person name="Vorholter F.-J."/>
            <person name="Weissman K.J."/>
            <person name="Welch R.D."/>
            <person name="Wenzel S.C."/>
            <person name="Whitworth D.E."/>
            <person name="Wilhelm S."/>
            <person name="Wittmann C."/>
            <person name="Bloecker H."/>
            <person name="Puehler A."/>
            <person name="Mueller R."/>
        </authorList>
    </citation>
    <scope>NUCLEOTIDE SEQUENCE [LARGE SCALE GENOMIC DNA]</scope>
    <source>
        <strain evidence="8">So ce56</strain>
    </source>
</reference>
<evidence type="ECO:0000313" key="8">
    <source>
        <dbReference type="Proteomes" id="UP000002139"/>
    </source>
</evidence>
<dbReference type="PANTHER" id="PTHR23300:SF0">
    <property type="entry name" value="METHANETHIOL OXIDASE"/>
    <property type="match status" value="1"/>
</dbReference>
<evidence type="ECO:0000256" key="2">
    <source>
        <dbReference type="ARBA" id="ARBA00005606"/>
    </source>
</evidence>
<dbReference type="AlphaFoldDB" id="A9GTE9"/>
<dbReference type="HOGENOM" id="CLU_032512_0_0_7"/>
<comment type="pathway">
    <text evidence="1">Organosulfur degradation.</text>
</comment>
<name>A9GTE9_SORC5</name>
<dbReference type="STRING" id="448385.sce6769"/>
<organism evidence="7 8">
    <name type="scientific">Sorangium cellulosum (strain So ce56)</name>
    <name type="common">Polyangium cellulosum (strain So ce56)</name>
    <dbReference type="NCBI Taxonomy" id="448385"/>
    <lineage>
        <taxon>Bacteria</taxon>
        <taxon>Pseudomonadati</taxon>
        <taxon>Myxococcota</taxon>
        <taxon>Polyangia</taxon>
        <taxon>Polyangiales</taxon>
        <taxon>Polyangiaceae</taxon>
        <taxon>Sorangium</taxon>
    </lineage>
</organism>
<dbReference type="InterPro" id="IPR008826">
    <property type="entry name" value="Se-bd"/>
</dbReference>
<gene>
    <name evidence="7" type="ordered locus">sce6769</name>
</gene>
<feature type="region of interest" description="Disordered" evidence="6">
    <location>
        <begin position="36"/>
        <end position="62"/>
    </location>
</feature>
<dbReference type="Pfam" id="PF05694">
    <property type="entry name" value="SBP56"/>
    <property type="match status" value="1"/>
</dbReference>
<dbReference type="PANTHER" id="PTHR23300">
    <property type="entry name" value="METHANETHIOL OXIDASE"/>
    <property type="match status" value="1"/>
</dbReference>
<evidence type="ECO:0000256" key="6">
    <source>
        <dbReference type="SAM" id="MobiDB-lite"/>
    </source>
</evidence>
<dbReference type="Gene3D" id="2.130.10.10">
    <property type="entry name" value="YVTN repeat-like/Quinoprotein amine dehydrogenase"/>
    <property type="match status" value="1"/>
</dbReference>
<dbReference type="eggNOG" id="COG3391">
    <property type="taxonomic scope" value="Bacteria"/>
</dbReference>
<comment type="similarity">
    <text evidence="2">Belongs to the selenium-binding protein family.</text>
</comment>
<protein>
    <recommendedName>
        <fullName evidence="4">Methanethiol oxidase</fullName>
        <ecNumber evidence="3">1.8.3.4</ecNumber>
    </recommendedName>
</protein>
<dbReference type="InterPro" id="IPR015943">
    <property type="entry name" value="WD40/YVTN_repeat-like_dom_sf"/>
</dbReference>
<evidence type="ECO:0000256" key="1">
    <source>
        <dbReference type="ARBA" id="ARBA00005177"/>
    </source>
</evidence>
<dbReference type="GO" id="GO:0018549">
    <property type="term" value="F:methanethiol oxidase activity"/>
    <property type="evidence" value="ECO:0007669"/>
    <property type="project" value="UniProtKB-EC"/>
</dbReference>
<dbReference type="GO" id="GO:0008430">
    <property type="term" value="F:selenium binding"/>
    <property type="evidence" value="ECO:0007669"/>
    <property type="project" value="InterPro"/>
</dbReference>
<dbReference type="EMBL" id="AM746676">
    <property type="protein sequence ID" value="CAN96938.1"/>
    <property type="molecule type" value="Genomic_DNA"/>
</dbReference>
<keyword evidence="8" id="KW-1185">Reference proteome</keyword>
<dbReference type="SUPFAM" id="SSF75011">
    <property type="entry name" value="3-carboxy-cis,cis-mucoante lactonizing enzyme"/>
    <property type="match status" value="1"/>
</dbReference>
<dbReference type="KEGG" id="scl:sce6769"/>
<comment type="catalytic activity">
    <reaction evidence="5">
        <text>methanethiol + O2 + H2O = hydrogen sulfide + formaldehyde + H2O2 + H(+)</text>
        <dbReference type="Rhea" id="RHEA:11812"/>
        <dbReference type="ChEBI" id="CHEBI:15377"/>
        <dbReference type="ChEBI" id="CHEBI:15378"/>
        <dbReference type="ChEBI" id="CHEBI:15379"/>
        <dbReference type="ChEBI" id="CHEBI:16007"/>
        <dbReference type="ChEBI" id="CHEBI:16240"/>
        <dbReference type="ChEBI" id="CHEBI:16842"/>
        <dbReference type="ChEBI" id="CHEBI:29919"/>
        <dbReference type="EC" id="1.8.3.4"/>
    </reaction>
</comment>
<dbReference type="EC" id="1.8.3.4" evidence="3"/>
<feature type="compositionally biased region" description="Basic and acidic residues" evidence="6">
    <location>
        <begin position="39"/>
        <end position="53"/>
    </location>
</feature>
<evidence type="ECO:0000256" key="3">
    <source>
        <dbReference type="ARBA" id="ARBA00012510"/>
    </source>
</evidence>
<dbReference type="Proteomes" id="UP000002139">
    <property type="component" value="Chromosome"/>
</dbReference>
<accession>A9GTE9</accession>
<evidence type="ECO:0000313" key="7">
    <source>
        <dbReference type="EMBL" id="CAN96938.1"/>
    </source>
</evidence>
<evidence type="ECO:0000256" key="5">
    <source>
        <dbReference type="ARBA" id="ARBA00047539"/>
    </source>
</evidence>
<sequence length="515" mass="56949">MRGAARGGGASARSPAALHGLAPRAARAVLAGGAWNDTRTPRTKETQRMRFRPDPTFYPSPRLAMEAPPERLAYVTALDAGAALKRPGELRHDALTVVDLDPRSPAYGTLVSVNELPTYGDELHHSGWNACSAALCPYAPHPHVERRFLLLPALRSSNIFVFDVKPDPRRPELVHTVRAEEIAKRAGYSRPHTLHCGPDGIYVSALGGPDGDGPGGIFVLDCESFDVLGRWEIDRGPQFLHYDFWWHLGHDTLLTSEWGTPKMIEEGVNPELLLGKKYGHRVHVWDLRKRKHLQALDLGDEHQMALELRPAHDPTKAYGFVGVVVSVKDLSASIWLWHRDGDRWAIRKVIEVPAEPADPDLLPPLLKGFKAVPPLITDINLSLDDRFLYVSCWGTGELRQYDVSDPFHPKLVGSVHLGGIVRRAAHPRSGPLRGGPQMVEVSRDGRRVYFTNSLYASWDEQFYPEGVGGWMAKIDVAAGGGLAVDPEFFVDFGSLRPHQVRLEGGDASSDSFCYP</sequence>
<evidence type="ECO:0000256" key="4">
    <source>
        <dbReference type="ARBA" id="ARBA00015601"/>
    </source>
</evidence>